<feature type="transmembrane region" description="Helical" evidence="1">
    <location>
        <begin position="6"/>
        <end position="31"/>
    </location>
</feature>
<name>A0A5N7BV56_PETAA</name>
<reference evidence="2" key="1">
    <citation type="submission" date="2019-04" db="EMBL/GenBank/DDBJ databases">
        <title>Friends and foes A comparative genomics studyof 23 Aspergillus species from section Flavi.</title>
        <authorList>
            <consortium name="DOE Joint Genome Institute"/>
            <person name="Kjaerbolling I."/>
            <person name="Vesth T."/>
            <person name="Frisvad J.C."/>
            <person name="Nybo J.L."/>
            <person name="Theobald S."/>
            <person name="Kildgaard S."/>
            <person name="Isbrandt T."/>
            <person name="Kuo A."/>
            <person name="Sato A."/>
            <person name="Lyhne E.K."/>
            <person name="Kogle M.E."/>
            <person name="Wiebenga A."/>
            <person name="Kun R.S."/>
            <person name="Lubbers R.J."/>
            <person name="Makela M.R."/>
            <person name="Barry K."/>
            <person name="Chovatia M."/>
            <person name="Clum A."/>
            <person name="Daum C."/>
            <person name="Haridas S."/>
            <person name="He G."/>
            <person name="LaButti K."/>
            <person name="Lipzen A."/>
            <person name="Mondo S."/>
            <person name="Riley R."/>
            <person name="Salamov A."/>
            <person name="Simmons B.A."/>
            <person name="Magnuson J.K."/>
            <person name="Henrissat B."/>
            <person name="Mortensen U.H."/>
            <person name="Larsen T.O."/>
            <person name="Devries R.P."/>
            <person name="Grigoriev I.V."/>
            <person name="Machida M."/>
            <person name="Baker S.E."/>
            <person name="Andersen M.R."/>
        </authorList>
    </citation>
    <scope>NUCLEOTIDE SEQUENCE [LARGE SCALE GENOMIC DNA]</scope>
    <source>
        <strain evidence="2">IBT 14317</strain>
    </source>
</reference>
<keyword evidence="1" id="KW-0472">Membrane</keyword>
<dbReference type="Proteomes" id="UP000326877">
    <property type="component" value="Unassembled WGS sequence"/>
</dbReference>
<accession>A0A5N7BV56</accession>
<keyword evidence="1" id="KW-1133">Transmembrane helix</keyword>
<evidence type="ECO:0000313" key="2">
    <source>
        <dbReference type="EMBL" id="KAE8385700.1"/>
    </source>
</evidence>
<sequence>METIVAYSVTYLVTSNSTLATLVAGLYGLLLKQPTKRLSIKAVLLCQSPGPVFSASDIDSFVRKIYNSSDCEWSCSRVSMDEDHQGQGRKAIHVELEHENMLYDDLLRELPIREICKKLVGLHKFKGYCFRIVPERGEKGLDEVGQVFGSCLLLMHLRELYDNCVGDVSGDERRLAKIALYSKRFTNEFGGYAEFLSNEDIVRGVGAMEDPKLARMIEIFQRLHRAYKEKPRRSVLKVT</sequence>
<dbReference type="AlphaFoldDB" id="A0A5N7BV56"/>
<evidence type="ECO:0000256" key="1">
    <source>
        <dbReference type="SAM" id="Phobius"/>
    </source>
</evidence>
<keyword evidence="1" id="KW-0812">Transmembrane</keyword>
<organism evidence="2">
    <name type="scientific">Petromyces alliaceus</name>
    <name type="common">Aspergillus alliaceus</name>
    <dbReference type="NCBI Taxonomy" id="209559"/>
    <lineage>
        <taxon>Eukaryota</taxon>
        <taxon>Fungi</taxon>
        <taxon>Dikarya</taxon>
        <taxon>Ascomycota</taxon>
        <taxon>Pezizomycotina</taxon>
        <taxon>Eurotiomycetes</taxon>
        <taxon>Eurotiomycetidae</taxon>
        <taxon>Eurotiales</taxon>
        <taxon>Aspergillaceae</taxon>
        <taxon>Aspergillus</taxon>
        <taxon>Aspergillus subgen. Circumdati</taxon>
    </lineage>
</organism>
<dbReference type="OrthoDB" id="4475968at2759"/>
<protein>
    <submittedName>
        <fullName evidence="2">Uncharacterized protein</fullName>
    </submittedName>
</protein>
<gene>
    <name evidence="2" type="ORF">BDV23DRAFT_164494</name>
</gene>
<proteinExistence type="predicted"/>
<dbReference type="EMBL" id="ML735328">
    <property type="protein sequence ID" value="KAE8385700.1"/>
    <property type="molecule type" value="Genomic_DNA"/>
</dbReference>